<proteinExistence type="predicted"/>
<gene>
    <name evidence="2" type="ORF">ACFO3P_19770</name>
</gene>
<keyword evidence="1" id="KW-0472">Membrane</keyword>
<dbReference type="EMBL" id="JBHSFT010000049">
    <property type="protein sequence ID" value="MFC4664421.1"/>
    <property type="molecule type" value="Genomic_DNA"/>
</dbReference>
<sequence>MEIIKRYGILILSTILTIAGYFKLKTSVSGGVEGANNYLATTGGTMDSVQFNMIQQGYIATNIVIGGALLVIGLGFLCFSVYHILKGI</sequence>
<comment type="caution">
    <text evidence="2">The sequence shown here is derived from an EMBL/GenBank/DDBJ whole genome shotgun (WGS) entry which is preliminary data.</text>
</comment>
<dbReference type="Proteomes" id="UP001595988">
    <property type="component" value="Unassembled WGS sequence"/>
</dbReference>
<keyword evidence="1" id="KW-0812">Transmembrane</keyword>
<reference evidence="3" key="1">
    <citation type="journal article" date="2019" name="Int. J. Syst. Evol. Microbiol.">
        <title>The Global Catalogue of Microorganisms (GCM) 10K type strain sequencing project: providing services to taxonomists for standard genome sequencing and annotation.</title>
        <authorList>
            <consortium name="The Broad Institute Genomics Platform"/>
            <consortium name="The Broad Institute Genome Sequencing Center for Infectious Disease"/>
            <person name="Wu L."/>
            <person name="Ma J."/>
        </authorList>
    </citation>
    <scope>NUCLEOTIDE SEQUENCE [LARGE SCALE GENOMIC DNA]</scope>
    <source>
        <strain evidence="3">CCUG 37257</strain>
    </source>
</reference>
<keyword evidence="1" id="KW-1133">Transmembrane helix</keyword>
<feature type="transmembrane region" description="Helical" evidence="1">
    <location>
        <begin position="63"/>
        <end position="85"/>
    </location>
</feature>
<evidence type="ECO:0000256" key="1">
    <source>
        <dbReference type="SAM" id="Phobius"/>
    </source>
</evidence>
<evidence type="ECO:0000313" key="3">
    <source>
        <dbReference type="Proteomes" id="UP001595988"/>
    </source>
</evidence>
<evidence type="ECO:0000313" key="2">
    <source>
        <dbReference type="EMBL" id="MFC4664421.1"/>
    </source>
</evidence>
<feature type="transmembrane region" description="Helical" evidence="1">
    <location>
        <begin position="7"/>
        <end position="24"/>
    </location>
</feature>
<organism evidence="2 3">
    <name type="scientific">Oceanobacillus aidingensis</name>
    <dbReference type="NCBI Taxonomy" id="645964"/>
    <lineage>
        <taxon>Bacteria</taxon>
        <taxon>Bacillati</taxon>
        <taxon>Bacillota</taxon>
        <taxon>Bacilli</taxon>
        <taxon>Bacillales</taxon>
        <taxon>Bacillaceae</taxon>
        <taxon>Oceanobacillus</taxon>
    </lineage>
</organism>
<dbReference type="RefSeq" id="WP_193064111.1">
    <property type="nucleotide sequence ID" value="NZ_JBHSFT010000049.1"/>
</dbReference>
<protein>
    <submittedName>
        <fullName evidence="2">Uncharacterized protein</fullName>
    </submittedName>
</protein>
<accession>A0ABV9K387</accession>
<keyword evidence="3" id="KW-1185">Reference proteome</keyword>
<name>A0ABV9K387_9BACI</name>